<dbReference type="AlphaFoldDB" id="A4NW28"/>
<reference evidence="2 3" key="1">
    <citation type="journal article" date="2007" name="Genome Biol.">
        <title>Characterization and modeling of the Haemophilus influenzae core and supragenomes based on the complete genomic sequences of Rd and 12 clinical nontypeable strains.</title>
        <authorList>
            <person name="Hogg J.S."/>
            <person name="Hu F.Z."/>
            <person name="Janto B."/>
            <person name="Boissy R."/>
            <person name="Hayes J."/>
            <person name="Keefe R."/>
            <person name="Post J.C."/>
            <person name="Ehrlich G.D."/>
        </authorList>
    </citation>
    <scope>NUCLEOTIDE SEQUENCE [LARGE SCALE GENOMIC DNA]</scope>
    <source>
        <strain evidence="2 3">22.4-21</strain>
    </source>
</reference>
<evidence type="ECO:0000256" key="1">
    <source>
        <dbReference type="SAM" id="Phobius"/>
    </source>
</evidence>
<dbReference type="Proteomes" id="UP000005596">
    <property type="component" value="Unassembled WGS sequence"/>
</dbReference>
<keyword evidence="1" id="KW-0472">Membrane</keyword>
<organism evidence="2 3">
    <name type="scientific">Haemophilus influenzae 22.4-21</name>
    <dbReference type="NCBI Taxonomy" id="375063"/>
    <lineage>
        <taxon>Bacteria</taxon>
        <taxon>Pseudomonadati</taxon>
        <taxon>Pseudomonadota</taxon>
        <taxon>Gammaproteobacteria</taxon>
        <taxon>Pasteurellales</taxon>
        <taxon>Pasteurellaceae</taxon>
        <taxon>Haemophilus</taxon>
    </lineage>
</organism>
<dbReference type="BioCyc" id="HINF375063:G119K-119-MONOMER"/>
<keyword evidence="1" id="KW-0812">Transmembrane</keyword>
<protein>
    <submittedName>
        <fullName evidence="2">Predicted 3-phenylpropionic transporter</fullName>
    </submittedName>
</protein>
<evidence type="ECO:0000313" key="3">
    <source>
        <dbReference type="Proteomes" id="UP000005596"/>
    </source>
</evidence>
<gene>
    <name evidence="2" type="ORF">CGSHiR3021_09340</name>
</gene>
<evidence type="ECO:0000313" key="2">
    <source>
        <dbReference type="EMBL" id="EDK14699.1"/>
    </source>
</evidence>
<dbReference type="EMBL" id="AAZJ01000001">
    <property type="protein sequence ID" value="EDK14699.1"/>
    <property type="molecule type" value="Genomic_DNA"/>
</dbReference>
<feature type="transmembrane region" description="Helical" evidence="1">
    <location>
        <begin position="5"/>
        <end position="22"/>
    </location>
</feature>
<sequence length="57" mass="6194">MYNGLSNGVLIAIFTAIAGMIYPTSPAMTFVFMSIIAAAAFFVIPRKLNAFLIVQHK</sequence>
<proteinExistence type="predicted"/>
<feature type="transmembrane region" description="Helical" evidence="1">
    <location>
        <begin position="28"/>
        <end position="45"/>
    </location>
</feature>
<name>A4NW28_HAEIF</name>
<accession>A4NW28</accession>
<keyword evidence="1" id="KW-1133">Transmembrane helix</keyword>